<accession>A0ABS2WD45</accession>
<evidence type="ECO:0000256" key="4">
    <source>
        <dbReference type="RuleBase" id="RU363019"/>
    </source>
</evidence>
<dbReference type="PANTHER" id="PTHR43246">
    <property type="entry name" value="PEPTIDYL-PROLYL CIS-TRANS ISOMERASE CYP38, CHLOROPLASTIC"/>
    <property type="match status" value="1"/>
</dbReference>
<organism evidence="6 7">
    <name type="scientific">Amphritea pacifica</name>
    <dbReference type="NCBI Taxonomy" id="2811233"/>
    <lineage>
        <taxon>Bacteria</taxon>
        <taxon>Pseudomonadati</taxon>
        <taxon>Pseudomonadota</taxon>
        <taxon>Gammaproteobacteria</taxon>
        <taxon>Oceanospirillales</taxon>
        <taxon>Oceanospirillaceae</taxon>
        <taxon>Amphritea</taxon>
    </lineage>
</organism>
<name>A0ABS2WD45_9GAMM</name>
<dbReference type="InterPro" id="IPR020892">
    <property type="entry name" value="Cyclophilin-type_PPIase_CS"/>
</dbReference>
<dbReference type="PROSITE" id="PS50072">
    <property type="entry name" value="CSA_PPIASE_2"/>
    <property type="match status" value="1"/>
</dbReference>
<feature type="signal peptide" evidence="4">
    <location>
        <begin position="1"/>
        <end position="21"/>
    </location>
</feature>
<reference evidence="6 7" key="1">
    <citation type="submission" date="2021-02" db="EMBL/GenBank/DDBJ databases">
        <title>A novel species of genus Amphritea isolated from a fishpond in China.</title>
        <authorList>
            <person name="Lu H."/>
        </authorList>
    </citation>
    <scope>NUCLEOTIDE SEQUENCE [LARGE SCALE GENOMIC DNA]</scope>
    <source>
        <strain evidence="6 7">RP18W</strain>
    </source>
</reference>
<dbReference type="InterPro" id="IPR029000">
    <property type="entry name" value="Cyclophilin-like_dom_sf"/>
</dbReference>
<dbReference type="SUPFAM" id="SSF50891">
    <property type="entry name" value="Cyclophilin-like"/>
    <property type="match status" value="1"/>
</dbReference>
<gene>
    <name evidence="6" type="ORF">JW498_19945</name>
</gene>
<dbReference type="EC" id="5.2.1.8" evidence="4"/>
<keyword evidence="3 4" id="KW-0413">Isomerase</keyword>
<keyword evidence="7" id="KW-1185">Reference proteome</keyword>
<proteinExistence type="inferred from homology"/>
<keyword evidence="4" id="KW-0732">Signal</keyword>
<dbReference type="InterPro" id="IPR002130">
    <property type="entry name" value="Cyclophilin-type_PPIase_dom"/>
</dbReference>
<comment type="caution">
    <text evidence="6">The sequence shown here is derived from an EMBL/GenBank/DDBJ whole genome shotgun (WGS) entry which is preliminary data.</text>
</comment>
<sequence>MLKRYLLSLLLSVTFLSPAVAEQVNPVVVMTTSAGVIELELMPEQAPLTVANFQRYVENGFFTDTIFHRVIDNFMIQGGGFTVDMERKDTLPPVSNESTNGLPNMRGTIAMARTNDPNSATSQFFINLKNNDFLNANGPRPGYAVFGKVVNGMDVITQIGHVQTGRQGPYKDVPLEPIVIQSVVLKQ</sequence>
<evidence type="ECO:0000256" key="2">
    <source>
        <dbReference type="ARBA" id="ARBA00023110"/>
    </source>
</evidence>
<dbReference type="Proteomes" id="UP000760472">
    <property type="component" value="Unassembled WGS sequence"/>
</dbReference>
<evidence type="ECO:0000313" key="7">
    <source>
        <dbReference type="Proteomes" id="UP000760472"/>
    </source>
</evidence>
<keyword evidence="2 4" id="KW-0697">Rotamase</keyword>
<dbReference type="EMBL" id="JAFFZP010000047">
    <property type="protein sequence ID" value="MBN0989645.1"/>
    <property type="molecule type" value="Genomic_DNA"/>
</dbReference>
<dbReference type="RefSeq" id="WP_205210101.1">
    <property type="nucleotide sequence ID" value="NZ_JAFFZO010000011.1"/>
</dbReference>
<dbReference type="Pfam" id="PF00160">
    <property type="entry name" value="Pro_isomerase"/>
    <property type="match status" value="1"/>
</dbReference>
<comment type="similarity">
    <text evidence="1 4">Belongs to the cyclophilin-type PPIase family.</text>
</comment>
<comment type="function">
    <text evidence="4">PPIases accelerate the folding of proteins. It catalyzes the cis-trans isomerization of proline imidic peptide bonds in oligopeptides.</text>
</comment>
<evidence type="ECO:0000256" key="3">
    <source>
        <dbReference type="ARBA" id="ARBA00023235"/>
    </source>
</evidence>
<dbReference type="PRINTS" id="PR00153">
    <property type="entry name" value="CSAPPISMRASE"/>
</dbReference>
<evidence type="ECO:0000313" key="6">
    <source>
        <dbReference type="EMBL" id="MBN0989645.1"/>
    </source>
</evidence>
<evidence type="ECO:0000259" key="5">
    <source>
        <dbReference type="PROSITE" id="PS50072"/>
    </source>
</evidence>
<dbReference type="Gene3D" id="2.40.100.10">
    <property type="entry name" value="Cyclophilin-like"/>
    <property type="match status" value="1"/>
</dbReference>
<dbReference type="CDD" id="cd01920">
    <property type="entry name" value="cyclophilin_EcCYP_like"/>
    <property type="match status" value="1"/>
</dbReference>
<evidence type="ECO:0000256" key="1">
    <source>
        <dbReference type="ARBA" id="ARBA00007365"/>
    </source>
</evidence>
<protein>
    <recommendedName>
        <fullName evidence="4">Peptidyl-prolyl cis-trans isomerase</fullName>
        <shortName evidence="4">PPIase</shortName>
        <ecNumber evidence="4">5.2.1.8</ecNumber>
    </recommendedName>
</protein>
<feature type="domain" description="PPIase cyclophilin-type" evidence="5">
    <location>
        <begin position="24"/>
        <end position="185"/>
    </location>
</feature>
<dbReference type="GO" id="GO:0016853">
    <property type="term" value="F:isomerase activity"/>
    <property type="evidence" value="ECO:0007669"/>
    <property type="project" value="UniProtKB-KW"/>
</dbReference>
<dbReference type="InterPro" id="IPR044665">
    <property type="entry name" value="E_coli_cyclophilin_A-like"/>
</dbReference>
<dbReference type="PROSITE" id="PS00170">
    <property type="entry name" value="CSA_PPIASE_1"/>
    <property type="match status" value="1"/>
</dbReference>
<feature type="chain" id="PRO_5044981172" description="Peptidyl-prolyl cis-trans isomerase" evidence="4">
    <location>
        <begin position="22"/>
        <end position="187"/>
    </location>
</feature>
<comment type="catalytic activity">
    <reaction evidence="4">
        <text>[protein]-peptidylproline (omega=180) = [protein]-peptidylproline (omega=0)</text>
        <dbReference type="Rhea" id="RHEA:16237"/>
        <dbReference type="Rhea" id="RHEA-COMP:10747"/>
        <dbReference type="Rhea" id="RHEA-COMP:10748"/>
        <dbReference type="ChEBI" id="CHEBI:83833"/>
        <dbReference type="ChEBI" id="CHEBI:83834"/>
        <dbReference type="EC" id="5.2.1.8"/>
    </reaction>
</comment>